<name>A0A9P0EST4_9HYPO</name>
<comment type="caution">
    <text evidence="4">The sequence shown here is derived from an EMBL/GenBank/DDBJ whole genome shotgun (WGS) entry which is preliminary data.</text>
</comment>
<dbReference type="GO" id="GO:0008270">
    <property type="term" value="F:zinc ion binding"/>
    <property type="evidence" value="ECO:0007669"/>
    <property type="project" value="InterPro"/>
</dbReference>
<dbReference type="SMART" id="SM00066">
    <property type="entry name" value="GAL4"/>
    <property type="match status" value="1"/>
</dbReference>
<dbReference type="PANTHER" id="PTHR37534">
    <property type="entry name" value="TRANSCRIPTIONAL ACTIVATOR PROTEIN UGA3"/>
    <property type="match status" value="1"/>
</dbReference>
<dbReference type="PROSITE" id="PS50048">
    <property type="entry name" value="ZN2_CY6_FUNGAL_2"/>
    <property type="match status" value="1"/>
</dbReference>
<accession>A0A9P0EST4</accession>
<dbReference type="GO" id="GO:0000981">
    <property type="term" value="F:DNA-binding transcription factor activity, RNA polymerase II-specific"/>
    <property type="evidence" value="ECO:0007669"/>
    <property type="project" value="InterPro"/>
</dbReference>
<dbReference type="InterPro" id="IPR001138">
    <property type="entry name" value="Zn2Cys6_DnaBD"/>
</dbReference>
<feature type="domain" description="Zn(2)-C6 fungal-type" evidence="3">
    <location>
        <begin position="38"/>
        <end position="66"/>
    </location>
</feature>
<dbReference type="GO" id="GO:0005634">
    <property type="term" value="C:nucleus"/>
    <property type="evidence" value="ECO:0007669"/>
    <property type="project" value="UniProtKB-SubCell"/>
</dbReference>
<evidence type="ECO:0000259" key="3">
    <source>
        <dbReference type="PROSITE" id="PS50048"/>
    </source>
</evidence>
<protein>
    <recommendedName>
        <fullName evidence="3">Zn(2)-C6 fungal-type domain-containing protein</fullName>
    </recommendedName>
</protein>
<dbReference type="GO" id="GO:0045944">
    <property type="term" value="P:positive regulation of transcription by RNA polymerase II"/>
    <property type="evidence" value="ECO:0007669"/>
    <property type="project" value="TreeGrafter"/>
</dbReference>
<dbReference type="CDD" id="cd00067">
    <property type="entry name" value="GAL4"/>
    <property type="match status" value="1"/>
</dbReference>
<dbReference type="OrthoDB" id="416217at2759"/>
<sequence length="484" mass="54343">MATLRIRFAPFQNKHLSRHEIQETGPGSQSKRARSHLGCRECKRRRVKCDETFPVCLRCQGRGSICLSNAPQQQWQVEVPWLKQTQNCRSSLFTSLADSSINTLPYIDPRLLLMWLDKTSHIMGPNTAENPLSYPIFQYIHQSPALVHIIQSLSAGHEHFFEASKIHLSLEQRSLAMLSLAKQIETGETPSTLQFLTCWLLGISATFIDNDVFDIGKEHLFAARSMVDSIVAHPASAPTPLEKYIIGVYVYWDLTCCTLLDTEEQLPFIQSTVAIQHYISQVSVESHPIVGGHIQLFLLLANLGRHCKAVTETGCNNPILEASFESSLKNWPISDVDTMWEKTVGAFVKHGLVILYRLCGYPSNTGPPDGHAPDAEEEPEVSHLCIAGIAIEAVRTLLEIPVTSTFICLQPIPLLSAGSELSKDESDLRRQVVVRLEAIYSSNRLPCSLWTIQLLTELWELHDAGLNLSWLDLMNMKNWRLRVG</sequence>
<keyword evidence="5" id="KW-1185">Reference proteome</keyword>
<reference evidence="4" key="1">
    <citation type="submission" date="2021-10" db="EMBL/GenBank/DDBJ databases">
        <authorList>
            <person name="Piombo E."/>
        </authorList>
    </citation>
    <scope>NUCLEOTIDE SEQUENCE</scope>
</reference>
<dbReference type="Gene3D" id="4.10.240.10">
    <property type="entry name" value="Zn(2)-C6 fungal-type DNA-binding domain"/>
    <property type="match status" value="1"/>
</dbReference>
<evidence type="ECO:0000256" key="2">
    <source>
        <dbReference type="ARBA" id="ARBA00023242"/>
    </source>
</evidence>
<dbReference type="PROSITE" id="PS00463">
    <property type="entry name" value="ZN2_CY6_FUNGAL_1"/>
    <property type="match status" value="1"/>
</dbReference>
<proteinExistence type="predicted"/>
<evidence type="ECO:0000256" key="1">
    <source>
        <dbReference type="ARBA" id="ARBA00004123"/>
    </source>
</evidence>
<dbReference type="Pfam" id="PF00172">
    <property type="entry name" value="Zn_clus"/>
    <property type="match status" value="1"/>
</dbReference>
<dbReference type="Proteomes" id="UP000775872">
    <property type="component" value="Unassembled WGS sequence"/>
</dbReference>
<keyword evidence="2" id="KW-0539">Nucleus</keyword>
<gene>
    <name evidence="4" type="ORF">CSOL1703_00007713</name>
</gene>
<evidence type="ECO:0000313" key="5">
    <source>
        <dbReference type="Proteomes" id="UP000775872"/>
    </source>
</evidence>
<dbReference type="SUPFAM" id="SSF57701">
    <property type="entry name" value="Zn2/Cys6 DNA-binding domain"/>
    <property type="match status" value="1"/>
</dbReference>
<dbReference type="Pfam" id="PF11951">
    <property type="entry name" value="Fungal_trans_2"/>
    <property type="match status" value="1"/>
</dbReference>
<dbReference type="EMBL" id="CABFOC020000091">
    <property type="protein sequence ID" value="CAH0058690.1"/>
    <property type="molecule type" value="Genomic_DNA"/>
</dbReference>
<dbReference type="GO" id="GO:0000976">
    <property type="term" value="F:transcription cis-regulatory region binding"/>
    <property type="evidence" value="ECO:0007669"/>
    <property type="project" value="TreeGrafter"/>
</dbReference>
<dbReference type="InterPro" id="IPR021858">
    <property type="entry name" value="Fun_TF"/>
</dbReference>
<dbReference type="PANTHER" id="PTHR37534:SF11">
    <property type="entry name" value="ZN(II)2CYS6 TRANSCRIPTION FACTOR (EUROFUNG)"/>
    <property type="match status" value="1"/>
</dbReference>
<evidence type="ECO:0000313" key="4">
    <source>
        <dbReference type="EMBL" id="CAH0058690.1"/>
    </source>
</evidence>
<dbReference type="AlphaFoldDB" id="A0A9P0EST4"/>
<organism evidence="4 5">
    <name type="scientific">Clonostachys solani</name>
    <dbReference type="NCBI Taxonomy" id="160281"/>
    <lineage>
        <taxon>Eukaryota</taxon>
        <taxon>Fungi</taxon>
        <taxon>Dikarya</taxon>
        <taxon>Ascomycota</taxon>
        <taxon>Pezizomycotina</taxon>
        <taxon>Sordariomycetes</taxon>
        <taxon>Hypocreomycetidae</taxon>
        <taxon>Hypocreales</taxon>
        <taxon>Bionectriaceae</taxon>
        <taxon>Clonostachys</taxon>
    </lineage>
</organism>
<comment type="subcellular location">
    <subcellularLocation>
        <location evidence="1">Nucleus</location>
    </subcellularLocation>
</comment>
<dbReference type="InterPro" id="IPR036864">
    <property type="entry name" value="Zn2-C6_fun-type_DNA-bd_sf"/>
</dbReference>